<protein>
    <recommendedName>
        <fullName evidence="6">Major facilitator superfamily (MFS) profile domain-containing protein</fullName>
    </recommendedName>
</protein>
<keyword evidence="3 5" id="KW-1133">Transmembrane helix</keyword>
<proteinExistence type="predicted"/>
<keyword evidence="8" id="KW-1185">Reference proteome</keyword>
<dbReference type="GO" id="GO:0022857">
    <property type="term" value="F:transmembrane transporter activity"/>
    <property type="evidence" value="ECO:0007669"/>
    <property type="project" value="InterPro"/>
</dbReference>
<dbReference type="OMA" id="FTCICIN"/>
<evidence type="ECO:0000313" key="7">
    <source>
        <dbReference type="EMBL" id="OOF95833.1"/>
    </source>
</evidence>
<dbReference type="Gene3D" id="1.20.1720.10">
    <property type="entry name" value="Multidrug resistance protein D"/>
    <property type="match status" value="1"/>
</dbReference>
<evidence type="ECO:0000256" key="4">
    <source>
        <dbReference type="ARBA" id="ARBA00023136"/>
    </source>
</evidence>
<sequence>MYALGTGCTLLISGAVSDVVGNKPTFLTGCFFQSVFSMACGLAHSGTQLIIFRVISGIAASLCLPSAMSIITEHFPSGKNRNIALALMGSANGPVFLLSVQQLPGKDKEDGIVWRRFVFGIDWVGALAASAALALLSYALAVITDDASKIRDATVIAFLCLFGGLITFFIFWQSQQESHSRPTLIKNSLWKKVGFTCICINVFMIWGAFNAFEQMVNFFFQDVQQLSVLATSVRFIPVTVIGLLTSLATGIILHRVRADTLINGATILSSISPLLLALINPEWIYWRCAFFAMCLNPIAADVLFTVSPLIIAGMFPAETQGLAAGVFNTVSQFGRTIGLALVALIANSVTEKDSTSDKDSPGALMLGYRASFWFLFAMNITSLVVSLVGLRKTGNVGRKGSPDV</sequence>
<dbReference type="InterPro" id="IPR036259">
    <property type="entry name" value="MFS_trans_sf"/>
</dbReference>
<evidence type="ECO:0000256" key="1">
    <source>
        <dbReference type="ARBA" id="ARBA00004141"/>
    </source>
</evidence>
<organism evidence="7 8">
    <name type="scientific">Aspergillus carbonarius (strain ITEM 5010)</name>
    <dbReference type="NCBI Taxonomy" id="602072"/>
    <lineage>
        <taxon>Eukaryota</taxon>
        <taxon>Fungi</taxon>
        <taxon>Dikarya</taxon>
        <taxon>Ascomycota</taxon>
        <taxon>Pezizomycotina</taxon>
        <taxon>Eurotiomycetes</taxon>
        <taxon>Eurotiomycetidae</taxon>
        <taxon>Eurotiales</taxon>
        <taxon>Aspergillaceae</taxon>
        <taxon>Aspergillus</taxon>
        <taxon>Aspergillus subgen. Circumdati</taxon>
    </lineage>
</organism>
<name>A0A1R3RMY3_ASPC5</name>
<accession>A0A1R3RMY3</accession>
<evidence type="ECO:0000313" key="8">
    <source>
        <dbReference type="Proteomes" id="UP000188318"/>
    </source>
</evidence>
<gene>
    <name evidence="7" type="ORF">ASPCADRAFT_49034</name>
</gene>
<feature type="transmembrane region" description="Helical" evidence="5">
    <location>
        <begin position="153"/>
        <end position="172"/>
    </location>
</feature>
<feature type="transmembrane region" description="Helical" evidence="5">
    <location>
        <begin position="50"/>
        <end position="71"/>
    </location>
</feature>
<dbReference type="PANTHER" id="PTHR42718:SF27">
    <property type="entry name" value="TRANSPORTER, PUTATIVE-RELATED"/>
    <property type="match status" value="1"/>
</dbReference>
<evidence type="ECO:0000256" key="3">
    <source>
        <dbReference type="ARBA" id="ARBA00022989"/>
    </source>
</evidence>
<dbReference type="PANTHER" id="PTHR42718">
    <property type="entry name" value="MAJOR FACILITATOR SUPERFAMILY MULTIDRUG TRANSPORTER MFSC"/>
    <property type="match status" value="1"/>
</dbReference>
<dbReference type="SUPFAM" id="SSF103473">
    <property type="entry name" value="MFS general substrate transporter"/>
    <property type="match status" value="1"/>
</dbReference>
<dbReference type="AlphaFoldDB" id="A0A1R3RMY3"/>
<evidence type="ECO:0000256" key="5">
    <source>
        <dbReference type="SAM" id="Phobius"/>
    </source>
</evidence>
<feature type="transmembrane region" description="Helical" evidence="5">
    <location>
        <begin position="370"/>
        <end position="390"/>
    </location>
</feature>
<dbReference type="VEuPathDB" id="FungiDB:ASPCADRAFT_49034"/>
<dbReference type="PROSITE" id="PS50850">
    <property type="entry name" value="MFS"/>
    <property type="match status" value="1"/>
</dbReference>
<feature type="transmembrane region" description="Helical" evidence="5">
    <location>
        <begin position="193"/>
        <end position="212"/>
    </location>
</feature>
<dbReference type="OrthoDB" id="2130629at2759"/>
<feature type="transmembrane region" description="Helical" evidence="5">
    <location>
        <begin position="284"/>
        <end position="312"/>
    </location>
</feature>
<dbReference type="GO" id="GO:0016020">
    <property type="term" value="C:membrane"/>
    <property type="evidence" value="ECO:0007669"/>
    <property type="project" value="UniProtKB-SubCell"/>
</dbReference>
<dbReference type="Gene3D" id="1.20.1250.20">
    <property type="entry name" value="MFS general substrate transporter like domains"/>
    <property type="match status" value="1"/>
</dbReference>
<dbReference type="EMBL" id="KV907499">
    <property type="protein sequence ID" value="OOF95833.1"/>
    <property type="molecule type" value="Genomic_DNA"/>
</dbReference>
<feature type="transmembrane region" description="Helical" evidence="5">
    <location>
        <begin position="333"/>
        <end position="350"/>
    </location>
</feature>
<dbReference type="Proteomes" id="UP000188318">
    <property type="component" value="Unassembled WGS sequence"/>
</dbReference>
<feature type="transmembrane region" description="Helical" evidence="5">
    <location>
        <begin position="83"/>
        <end position="100"/>
    </location>
</feature>
<keyword evidence="2 5" id="KW-0812">Transmembrane</keyword>
<evidence type="ECO:0000259" key="6">
    <source>
        <dbReference type="PROSITE" id="PS50850"/>
    </source>
</evidence>
<feature type="transmembrane region" description="Helical" evidence="5">
    <location>
        <begin position="260"/>
        <end position="278"/>
    </location>
</feature>
<comment type="subcellular location">
    <subcellularLocation>
        <location evidence="1">Membrane</location>
        <topology evidence="1">Multi-pass membrane protein</topology>
    </subcellularLocation>
</comment>
<dbReference type="InterPro" id="IPR020846">
    <property type="entry name" value="MFS_dom"/>
</dbReference>
<feature type="domain" description="Major facilitator superfamily (MFS) profile" evidence="6">
    <location>
        <begin position="1"/>
        <end position="394"/>
    </location>
</feature>
<feature type="transmembrane region" description="Helical" evidence="5">
    <location>
        <begin position="232"/>
        <end position="253"/>
    </location>
</feature>
<evidence type="ECO:0000256" key="2">
    <source>
        <dbReference type="ARBA" id="ARBA00022692"/>
    </source>
</evidence>
<dbReference type="Pfam" id="PF07690">
    <property type="entry name" value="MFS_1"/>
    <property type="match status" value="2"/>
</dbReference>
<feature type="transmembrane region" description="Helical" evidence="5">
    <location>
        <begin position="121"/>
        <end position="141"/>
    </location>
</feature>
<keyword evidence="4 5" id="KW-0472">Membrane</keyword>
<reference evidence="8" key="1">
    <citation type="journal article" date="2017" name="Genome Biol.">
        <title>Comparative genomics reveals high biological diversity and specific adaptations in the industrially and medically important fungal genus Aspergillus.</title>
        <authorList>
            <person name="de Vries R.P."/>
            <person name="Riley R."/>
            <person name="Wiebenga A."/>
            <person name="Aguilar-Osorio G."/>
            <person name="Amillis S."/>
            <person name="Uchima C.A."/>
            <person name="Anderluh G."/>
            <person name="Asadollahi M."/>
            <person name="Askin M."/>
            <person name="Barry K."/>
            <person name="Battaglia E."/>
            <person name="Bayram O."/>
            <person name="Benocci T."/>
            <person name="Braus-Stromeyer S.A."/>
            <person name="Caldana C."/>
            <person name="Canovas D."/>
            <person name="Cerqueira G.C."/>
            <person name="Chen F."/>
            <person name="Chen W."/>
            <person name="Choi C."/>
            <person name="Clum A."/>
            <person name="Dos Santos R.A."/>
            <person name="Damasio A.R."/>
            <person name="Diallinas G."/>
            <person name="Emri T."/>
            <person name="Fekete E."/>
            <person name="Flipphi M."/>
            <person name="Freyberg S."/>
            <person name="Gallo A."/>
            <person name="Gournas C."/>
            <person name="Habgood R."/>
            <person name="Hainaut M."/>
            <person name="Harispe M.L."/>
            <person name="Henrissat B."/>
            <person name="Hilden K.S."/>
            <person name="Hope R."/>
            <person name="Hossain A."/>
            <person name="Karabika E."/>
            <person name="Karaffa L."/>
            <person name="Karanyi Z."/>
            <person name="Krasevec N."/>
            <person name="Kuo A."/>
            <person name="Kusch H."/>
            <person name="LaButti K."/>
            <person name="Lagendijk E.L."/>
            <person name="Lapidus A."/>
            <person name="Levasseur A."/>
            <person name="Lindquist E."/>
            <person name="Lipzen A."/>
            <person name="Logrieco A.F."/>
            <person name="MacCabe A."/>
            <person name="Maekelae M.R."/>
            <person name="Malavazi I."/>
            <person name="Melin P."/>
            <person name="Meyer V."/>
            <person name="Mielnichuk N."/>
            <person name="Miskei M."/>
            <person name="Molnar A.P."/>
            <person name="Mule G."/>
            <person name="Ngan C.Y."/>
            <person name="Orejas M."/>
            <person name="Orosz E."/>
            <person name="Ouedraogo J.P."/>
            <person name="Overkamp K.M."/>
            <person name="Park H.-S."/>
            <person name="Perrone G."/>
            <person name="Piumi F."/>
            <person name="Punt P.J."/>
            <person name="Ram A.F."/>
            <person name="Ramon A."/>
            <person name="Rauscher S."/>
            <person name="Record E."/>
            <person name="Riano-Pachon D.M."/>
            <person name="Robert V."/>
            <person name="Roehrig J."/>
            <person name="Ruller R."/>
            <person name="Salamov A."/>
            <person name="Salih N.S."/>
            <person name="Samson R.A."/>
            <person name="Sandor E."/>
            <person name="Sanguinetti M."/>
            <person name="Schuetze T."/>
            <person name="Sepcic K."/>
            <person name="Shelest E."/>
            <person name="Sherlock G."/>
            <person name="Sophianopoulou V."/>
            <person name="Squina F.M."/>
            <person name="Sun H."/>
            <person name="Susca A."/>
            <person name="Todd R.B."/>
            <person name="Tsang A."/>
            <person name="Unkles S.E."/>
            <person name="van de Wiele N."/>
            <person name="van Rossen-Uffink D."/>
            <person name="Oliveira J.V."/>
            <person name="Vesth T.C."/>
            <person name="Visser J."/>
            <person name="Yu J.-H."/>
            <person name="Zhou M."/>
            <person name="Andersen M.R."/>
            <person name="Archer D.B."/>
            <person name="Baker S.E."/>
            <person name="Benoit I."/>
            <person name="Brakhage A.A."/>
            <person name="Braus G.H."/>
            <person name="Fischer R."/>
            <person name="Frisvad J.C."/>
            <person name="Goldman G.H."/>
            <person name="Houbraken J."/>
            <person name="Oakley B."/>
            <person name="Pocsi I."/>
            <person name="Scazzocchio C."/>
            <person name="Seiboth B."/>
            <person name="vanKuyk P.A."/>
            <person name="Wortman J."/>
            <person name="Dyer P.S."/>
            <person name="Grigoriev I.V."/>
        </authorList>
    </citation>
    <scope>NUCLEOTIDE SEQUENCE [LARGE SCALE GENOMIC DNA]</scope>
    <source>
        <strain evidence="8">ITEM 5010</strain>
    </source>
</reference>
<dbReference type="InterPro" id="IPR011701">
    <property type="entry name" value="MFS"/>
</dbReference>